<accession>A0ABY5ZNV5</accession>
<dbReference type="Gene3D" id="3.10.20.30">
    <property type="match status" value="1"/>
</dbReference>
<proteinExistence type="predicted"/>
<reference evidence="1" key="1">
    <citation type="journal article" date="2022" name="Environ. Microbiol.">
        <title>Geoalkalibacter halelectricus SAP #1 sp. nov. possessing extracellular electron transfer and mineral#reducing capabilities from a haloalkaline environment.</title>
        <authorList>
            <person name="Yadav S."/>
            <person name="Singh R."/>
            <person name="Sundharam S.S."/>
            <person name="Chaudhary S."/>
            <person name="Krishnamurthi S."/>
            <person name="Patil S.A."/>
        </authorList>
    </citation>
    <scope>NUCLEOTIDE SEQUENCE</scope>
    <source>
        <strain evidence="1">SAP-1</strain>
    </source>
</reference>
<dbReference type="InterPro" id="IPR016155">
    <property type="entry name" value="Mopterin_synth/thiamin_S_b"/>
</dbReference>
<dbReference type="Proteomes" id="UP001060414">
    <property type="component" value="Chromosome"/>
</dbReference>
<organism evidence="1 2">
    <name type="scientific">Geoalkalibacter halelectricus</name>
    <dbReference type="NCBI Taxonomy" id="2847045"/>
    <lineage>
        <taxon>Bacteria</taxon>
        <taxon>Pseudomonadati</taxon>
        <taxon>Thermodesulfobacteriota</taxon>
        <taxon>Desulfuromonadia</taxon>
        <taxon>Desulfuromonadales</taxon>
        <taxon>Geoalkalibacteraceae</taxon>
        <taxon>Geoalkalibacter</taxon>
    </lineage>
</organism>
<name>A0ABY5ZNV5_9BACT</name>
<dbReference type="EMBL" id="CP092109">
    <property type="protein sequence ID" value="UWZ78921.1"/>
    <property type="molecule type" value="Genomic_DNA"/>
</dbReference>
<dbReference type="RefSeq" id="WP_260747283.1">
    <property type="nucleotide sequence ID" value="NZ_CP092109.1"/>
</dbReference>
<dbReference type="Pfam" id="PF02597">
    <property type="entry name" value="ThiS"/>
    <property type="match status" value="1"/>
</dbReference>
<evidence type="ECO:0000313" key="2">
    <source>
        <dbReference type="Proteomes" id="UP001060414"/>
    </source>
</evidence>
<dbReference type="SUPFAM" id="SSF54285">
    <property type="entry name" value="MoaD/ThiS"/>
    <property type="match status" value="1"/>
</dbReference>
<dbReference type="InterPro" id="IPR003749">
    <property type="entry name" value="ThiS/MoaD-like"/>
</dbReference>
<dbReference type="InterPro" id="IPR012675">
    <property type="entry name" value="Beta-grasp_dom_sf"/>
</dbReference>
<gene>
    <name evidence="1" type="ORF">L9S41_14705</name>
</gene>
<keyword evidence="2" id="KW-1185">Reference proteome</keyword>
<sequence>MKVLIKLFATFRNERFKQEEKDLPPGTTIRQVVAQLEIAEEALGMVMLNGRHTPLDQELSEGDTLSLFPLVGGG</sequence>
<protein>
    <submittedName>
        <fullName evidence="1">MoaD/ThiS family protein</fullName>
    </submittedName>
</protein>
<evidence type="ECO:0000313" key="1">
    <source>
        <dbReference type="EMBL" id="UWZ78921.1"/>
    </source>
</evidence>